<dbReference type="CDD" id="cd08071">
    <property type="entry name" value="MPN_DUF2466"/>
    <property type="match status" value="1"/>
</dbReference>
<dbReference type="PANTHER" id="PTHR30471">
    <property type="entry name" value="DNA REPAIR PROTEIN RADC"/>
    <property type="match status" value="1"/>
</dbReference>
<dbReference type="PANTHER" id="PTHR30471:SF3">
    <property type="entry name" value="UPF0758 PROTEIN YEES-RELATED"/>
    <property type="match status" value="1"/>
</dbReference>
<evidence type="ECO:0000256" key="6">
    <source>
        <dbReference type="ARBA" id="ARBA00023049"/>
    </source>
</evidence>
<keyword evidence="2" id="KW-0645">Protease</keyword>
<keyword evidence="5" id="KW-0862">Zinc</keyword>
<evidence type="ECO:0000259" key="7">
    <source>
        <dbReference type="PROSITE" id="PS50249"/>
    </source>
</evidence>
<dbReference type="HOGENOM" id="CLU_073529_3_0_9"/>
<evidence type="ECO:0000256" key="4">
    <source>
        <dbReference type="ARBA" id="ARBA00022801"/>
    </source>
</evidence>
<name>A0A0A7G2W7_9CLOT</name>
<dbReference type="GO" id="GO:0008237">
    <property type="term" value="F:metallopeptidase activity"/>
    <property type="evidence" value="ECO:0007669"/>
    <property type="project" value="UniProtKB-KW"/>
</dbReference>
<sequence>MKHIFRKYSLQLVKETSAKYEIENKISSPNDIVKVLSGVLNLEKQTEEVLVLATLNTQNVVTGLFEVSRGTINSSLVSPREIFKRAILNNASSIILAHNHPGNDSEASINDIEVTKKIAECSELLGIKLLDHVIVYEDGNNVRNTSLKKLGIIM</sequence>
<proteinExistence type="inferred from homology"/>
<dbReference type="Gene3D" id="3.40.140.10">
    <property type="entry name" value="Cytidine Deaminase, domain 2"/>
    <property type="match status" value="1"/>
</dbReference>
<dbReference type="Proteomes" id="UP000030635">
    <property type="component" value="Plasmid pCBJ"/>
</dbReference>
<evidence type="ECO:0000256" key="3">
    <source>
        <dbReference type="ARBA" id="ARBA00022723"/>
    </source>
</evidence>
<feature type="domain" description="MPN" evidence="7">
    <location>
        <begin position="25"/>
        <end position="153"/>
    </location>
</feature>
<geneLocation type="plasmid" evidence="8 9">
    <name>pCBJ</name>
</geneLocation>
<comment type="similarity">
    <text evidence="1">Belongs to the UPF0758 family.</text>
</comment>
<accession>A0A0A7G2W7</accession>
<keyword evidence="9" id="KW-1185">Reference proteome</keyword>
<dbReference type="AlphaFoldDB" id="A0A0A7G2W7"/>
<reference evidence="8 9" key="1">
    <citation type="journal article" date="2015" name="Infect. Genet. Evol.">
        <title>Genomic sequences of six botulinum neurotoxin-producing strains representing three clostridial species illustrate the mobility and diversity of botulinum neurotoxin genes.</title>
        <authorList>
            <person name="Smith T.J."/>
            <person name="Hill K.K."/>
            <person name="Xie G."/>
            <person name="Foley B.T."/>
            <person name="Williamson C.H."/>
            <person name="Foster J.T."/>
            <person name="Johnson S.L."/>
            <person name="Chertkov O."/>
            <person name="Teshima H."/>
            <person name="Gibbons H.S."/>
            <person name="Johnsky L.A."/>
            <person name="Karavis M.A."/>
            <person name="Smith L.A."/>
        </authorList>
    </citation>
    <scope>NUCLEOTIDE SEQUENCE [LARGE SCALE GENOMIC DNA]</scope>
    <source>
        <strain evidence="8">Sullivan</strain>
        <plasmid evidence="9">Plasmid pCBJ</plasmid>
    </source>
</reference>
<dbReference type="InterPro" id="IPR037518">
    <property type="entry name" value="MPN"/>
</dbReference>
<dbReference type="EMBL" id="CP006906">
    <property type="protein sequence ID" value="AIY85360.1"/>
    <property type="molecule type" value="Genomic_DNA"/>
</dbReference>
<gene>
    <name evidence="8" type="ORF">U729_3221</name>
</gene>
<organism evidence="8 9">
    <name type="scientific">Clostridium baratii str. Sullivan</name>
    <dbReference type="NCBI Taxonomy" id="1415775"/>
    <lineage>
        <taxon>Bacteria</taxon>
        <taxon>Bacillati</taxon>
        <taxon>Bacillota</taxon>
        <taxon>Clostridia</taxon>
        <taxon>Eubacteriales</taxon>
        <taxon>Clostridiaceae</taxon>
        <taxon>Clostridium</taxon>
    </lineage>
</organism>
<dbReference type="OrthoDB" id="9804482at2"/>
<dbReference type="GO" id="GO:0046872">
    <property type="term" value="F:metal ion binding"/>
    <property type="evidence" value="ECO:0007669"/>
    <property type="project" value="UniProtKB-KW"/>
</dbReference>
<evidence type="ECO:0000256" key="1">
    <source>
        <dbReference type="ARBA" id="ARBA00010243"/>
    </source>
</evidence>
<keyword evidence="4" id="KW-0378">Hydrolase</keyword>
<dbReference type="PROSITE" id="PS50249">
    <property type="entry name" value="MPN"/>
    <property type="match status" value="1"/>
</dbReference>
<dbReference type="InterPro" id="IPR025657">
    <property type="entry name" value="RadC_JAB"/>
</dbReference>
<dbReference type="RefSeq" id="WP_040113767.1">
    <property type="nucleotide sequence ID" value="NZ_CP006906.1"/>
</dbReference>
<keyword evidence="6" id="KW-0482">Metalloprotease</keyword>
<dbReference type="KEGG" id="cbv:U729_3221"/>
<keyword evidence="3" id="KW-0479">Metal-binding</keyword>
<dbReference type="eggNOG" id="COG2003">
    <property type="taxonomic scope" value="Bacteria"/>
</dbReference>
<dbReference type="InterPro" id="IPR001405">
    <property type="entry name" value="UPF0758"/>
</dbReference>
<evidence type="ECO:0000313" key="9">
    <source>
        <dbReference type="Proteomes" id="UP000030635"/>
    </source>
</evidence>
<evidence type="ECO:0000313" key="8">
    <source>
        <dbReference type="EMBL" id="AIY85360.1"/>
    </source>
</evidence>
<evidence type="ECO:0000256" key="2">
    <source>
        <dbReference type="ARBA" id="ARBA00022670"/>
    </source>
</evidence>
<protein>
    <submittedName>
        <fullName evidence="8">RadC-like JAB domain protein</fullName>
    </submittedName>
</protein>
<dbReference type="Pfam" id="PF04002">
    <property type="entry name" value="RadC"/>
    <property type="match status" value="1"/>
</dbReference>
<dbReference type="GO" id="GO:0006508">
    <property type="term" value="P:proteolysis"/>
    <property type="evidence" value="ECO:0007669"/>
    <property type="project" value="UniProtKB-KW"/>
</dbReference>
<keyword evidence="8" id="KW-0614">Plasmid</keyword>
<evidence type="ECO:0000256" key="5">
    <source>
        <dbReference type="ARBA" id="ARBA00022833"/>
    </source>
</evidence>